<feature type="chain" id="PRO_5028264769" evidence="3">
    <location>
        <begin position="29"/>
        <end position="444"/>
    </location>
</feature>
<evidence type="ECO:0000259" key="4">
    <source>
        <dbReference type="Pfam" id="PF01108"/>
    </source>
</evidence>
<dbReference type="InterPro" id="IPR050650">
    <property type="entry name" value="Type-II_Cytokine-TF_Rcpt"/>
</dbReference>
<evidence type="ECO:0000313" key="5">
    <source>
        <dbReference type="Proteomes" id="UP000515156"/>
    </source>
</evidence>
<dbReference type="InParanoid" id="A0A6P7XV76"/>
<proteinExistence type="predicted"/>
<dbReference type="InterPro" id="IPR013783">
    <property type="entry name" value="Ig-like_fold"/>
</dbReference>
<dbReference type="AlphaFoldDB" id="A0A6P7XV76"/>
<gene>
    <name evidence="6" type="primary">IFNGR1</name>
</gene>
<keyword evidence="5" id="KW-1185">Reference proteome</keyword>
<dbReference type="GO" id="GO:0004896">
    <property type="term" value="F:cytokine receptor activity"/>
    <property type="evidence" value="ECO:0007669"/>
    <property type="project" value="TreeGrafter"/>
</dbReference>
<evidence type="ECO:0000313" key="6">
    <source>
        <dbReference type="RefSeq" id="XP_030054379.1"/>
    </source>
</evidence>
<dbReference type="Proteomes" id="UP000515156">
    <property type="component" value="Chromosome 3"/>
</dbReference>
<keyword evidence="3" id="KW-0732">Signal</keyword>
<dbReference type="PANTHER" id="PTHR20859">
    <property type="entry name" value="INTERFERON/INTERLEUKIN RECEPTOR"/>
    <property type="match status" value="1"/>
</dbReference>
<dbReference type="GeneID" id="115466929"/>
<organism evidence="5 6">
    <name type="scientific">Microcaecilia unicolor</name>
    <dbReference type="NCBI Taxonomy" id="1415580"/>
    <lineage>
        <taxon>Eukaryota</taxon>
        <taxon>Metazoa</taxon>
        <taxon>Chordata</taxon>
        <taxon>Craniata</taxon>
        <taxon>Vertebrata</taxon>
        <taxon>Euteleostomi</taxon>
        <taxon>Amphibia</taxon>
        <taxon>Gymnophiona</taxon>
        <taxon>Siphonopidae</taxon>
        <taxon>Microcaecilia</taxon>
    </lineage>
</organism>
<accession>A0A6P7XV76</accession>
<keyword evidence="2" id="KW-0812">Transmembrane</keyword>
<feature type="domain" description="Fibronectin type-III" evidence="4">
    <location>
        <begin position="13"/>
        <end position="116"/>
    </location>
</feature>
<reference evidence="6" key="1">
    <citation type="submission" date="2025-08" db="UniProtKB">
        <authorList>
            <consortium name="RefSeq"/>
        </authorList>
    </citation>
    <scope>IDENTIFICATION</scope>
</reference>
<dbReference type="OrthoDB" id="9946382at2759"/>
<dbReference type="Gene3D" id="2.60.40.10">
    <property type="entry name" value="Immunoglobulins"/>
    <property type="match status" value="2"/>
</dbReference>
<dbReference type="SUPFAM" id="SSF49265">
    <property type="entry name" value="Fibronectin type III"/>
    <property type="match status" value="2"/>
</dbReference>
<keyword evidence="2" id="KW-1133">Transmembrane helix</keyword>
<dbReference type="CTD" id="3459"/>
<evidence type="ECO:0000256" key="1">
    <source>
        <dbReference type="SAM" id="MobiDB-lite"/>
    </source>
</evidence>
<dbReference type="FunCoup" id="A0A6P7XV76">
    <property type="interactions" value="935"/>
</dbReference>
<feature type="compositionally biased region" description="Polar residues" evidence="1">
    <location>
        <begin position="327"/>
        <end position="338"/>
    </location>
</feature>
<name>A0A6P7XV76_9AMPH</name>
<dbReference type="InterPro" id="IPR003961">
    <property type="entry name" value="FN3_dom"/>
</dbReference>
<dbReference type="Pfam" id="PF01108">
    <property type="entry name" value="Tissue_fac"/>
    <property type="match status" value="1"/>
</dbReference>
<keyword evidence="2" id="KW-0472">Membrane</keyword>
<keyword evidence="6" id="KW-0675">Receptor</keyword>
<feature type="region of interest" description="Disordered" evidence="1">
    <location>
        <begin position="304"/>
        <end position="338"/>
    </location>
</feature>
<dbReference type="KEGG" id="muo:115466929"/>
<sequence>MRSHTSWSLSRNALVILLLLQHDTRATASQSTVPAPTQLMIESYNFKTMLYWNYSRTMPTPHFSVVVQDYMEKKPVHIKTCENITQYFCDISHQVMDPDSFYNVMVKAVVESKESSYTVRRGFSLRTDGKIGPPELKVTEDDSDIIVEIWHPVTPYQREDPASGLETVRDMYDDFTYTVFDRSGNKYKPEECDEQKCIVKIPHHSNDLYVSAQGESITWAIAGETSEEKLLNVTFKEPAKGLRYSVFVTVAALAFTIVLIILAVLFIKLLKKKNIQLPKSLVSVVRSFGSRHITVESEHTCIVTTEPSSPVGPDESLLQSEEPMEAQKTSNNESIEEANTSHLLETSKDSIEEETERSCTEMTHSGGIKAYSVTNKNGPEAIILDSEVSEVCPESNTNHKPLPDIPNRNTSFGYNKPHAPLEVMLVVGEGETVHGYSPNPRDVS</sequence>
<dbReference type="RefSeq" id="XP_030054379.1">
    <property type="nucleotide sequence ID" value="XM_030198519.1"/>
</dbReference>
<dbReference type="InterPro" id="IPR036116">
    <property type="entry name" value="FN3_sf"/>
</dbReference>
<evidence type="ECO:0000256" key="2">
    <source>
        <dbReference type="SAM" id="Phobius"/>
    </source>
</evidence>
<feature type="signal peptide" evidence="3">
    <location>
        <begin position="1"/>
        <end position="28"/>
    </location>
</feature>
<dbReference type="GO" id="GO:0005886">
    <property type="term" value="C:plasma membrane"/>
    <property type="evidence" value="ECO:0007669"/>
    <property type="project" value="TreeGrafter"/>
</dbReference>
<evidence type="ECO:0000256" key="3">
    <source>
        <dbReference type="SAM" id="SignalP"/>
    </source>
</evidence>
<dbReference type="PANTHER" id="PTHR20859:SF5">
    <property type="entry name" value="INTERFERON GAMMA RECEPTOR 1"/>
    <property type="match status" value="1"/>
</dbReference>
<feature type="transmembrane region" description="Helical" evidence="2">
    <location>
        <begin position="244"/>
        <end position="270"/>
    </location>
</feature>
<protein>
    <submittedName>
        <fullName evidence="6">Interferon gamma receptor 1</fullName>
    </submittedName>
</protein>